<feature type="compositionally biased region" description="Low complexity" evidence="9">
    <location>
        <begin position="8"/>
        <end position="23"/>
    </location>
</feature>
<proteinExistence type="inferred from homology"/>
<dbReference type="GO" id="GO:0005758">
    <property type="term" value="C:mitochondrial intermembrane space"/>
    <property type="evidence" value="ECO:0007669"/>
    <property type="project" value="UniProtKB-SubCell"/>
</dbReference>
<evidence type="ECO:0000256" key="2">
    <source>
        <dbReference type="ARBA" id="ARBA00009241"/>
    </source>
</evidence>
<evidence type="ECO:0000256" key="7">
    <source>
        <dbReference type="ARBA" id="ARBA00023186"/>
    </source>
</evidence>
<evidence type="ECO:0000256" key="5">
    <source>
        <dbReference type="ARBA" id="ARBA00023128"/>
    </source>
</evidence>
<protein>
    <recommendedName>
        <fullName evidence="12">Cytochrome c oxidase copper chaperone</fullName>
    </recommendedName>
</protein>
<dbReference type="PROSITE" id="PS51808">
    <property type="entry name" value="CHCH"/>
    <property type="match status" value="1"/>
</dbReference>
<organism evidence="10 11">
    <name type="scientific">Geranomyces variabilis</name>
    <dbReference type="NCBI Taxonomy" id="109894"/>
    <lineage>
        <taxon>Eukaryota</taxon>
        <taxon>Fungi</taxon>
        <taxon>Fungi incertae sedis</taxon>
        <taxon>Chytridiomycota</taxon>
        <taxon>Chytridiomycota incertae sedis</taxon>
        <taxon>Chytridiomycetes</taxon>
        <taxon>Spizellomycetales</taxon>
        <taxon>Powellomycetaceae</taxon>
        <taxon>Geranomyces</taxon>
    </lineage>
</organism>
<feature type="binding site" evidence="8">
    <location>
        <position position="46"/>
    </location>
    <ligand>
        <name>Cu cation</name>
        <dbReference type="ChEBI" id="CHEBI:23378"/>
    </ligand>
</feature>
<comment type="caution">
    <text evidence="10">The sequence shown here is derived from an EMBL/GenBank/DDBJ whole genome shotgun (WGS) entry which is preliminary data.</text>
</comment>
<evidence type="ECO:0000313" key="11">
    <source>
        <dbReference type="Proteomes" id="UP001212152"/>
    </source>
</evidence>
<keyword evidence="3 8" id="KW-0479">Metal-binding</keyword>
<dbReference type="InterPro" id="IPR007745">
    <property type="entry name" value="Cyt_c_oxidase_Cu-chaperone"/>
</dbReference>
<dbReference type="Pfam" id="PF05051">
    <property type="entry name" value="COX17"/>
    <property type="match status" value="1"/>
</dbReference>
<keyword evidence="4 8" id="KW-0186">Copper</keyword>
<reference evidence="10" key="1">
    <citation type="submission" date="2020-05" db="EMBL/GenBank/DDBJ databases">
        <title>Phylogenomic resolution of chytrid fungi.</title>
        <authorList>
            <person name="Stajich J.E."/>
            <person name="Amses K."/>
            <person name="Simmons R."/>
            <person name="Seto K."/>
            <person name="Myers J."/>
            <person name="Bonds A."/>
            <person name="Quandt C.A."/>
            <person name="Barry K."/>
            <person name="Liu P."/>
            <person name="Grigoriev I."/>
            <person name="Longcore J.E."/>
            <person name="James T.Y."/>
        </authorList>
    </citation>
    <scope>NUCLEOTIDE SEQUENCE</scope>
    <source>
        <strain evidence="10">JEL0379</strain>
    </source>
</reference>
<dbReference type="PANTHER" id="PTHR16719:SF0">
    <property type="entry name" value="CYTOCHROME C OXIDASE COPPER CHAPERONE"/>
    <property type="match status" value="1"/>
</dbReference>
<name>A0AAD5TVS0_9FUNG</name>
<dbReference type="Gene3D" id="1.10.287.1130">
    <property type="entry name" value="CytochromE C oxidase copper chaperone"/>
    <property type="match status" value="1"/>
</dbReference>
<dbReference type="Proteomes" id="UP001212152">
    <property type="component" value="Unassembled WGS sequence"/>
</dbReference>
<dbReference type="GO" id="GO:0016531">
    <property type="term" value="F:copper chaperone activity"/>
    <property type="evidence" value="ECO:0007669"/>
    <property type="project" value="InterPro"/>
</dbReference>
<comment type="subcellular location">
    <subcellularLocation>
        <location evidence="1">Mitochondrion intermembrane space</location>
    </subcellularLocation>
</comment>
<keyword evidence="7" id="KW-0143">Chaperone</keyword>
<keyword evidence="11" id="KW-1185">Reference proteome</keyword>
<evidence type="ECO:0000256" key="9">
    <source>
        <dbReference type="SAM" id="MobiDB-lite"/>
    </source>
</evidence>
<gene>
    <name evidence="10" type="ORF">HDU87_004044</name>
</gene>
<evidence type="ECO:0000256" key="8">
    <source>
        <dbReference type="PIRSR" id="PIRSR607745-1"/>
    </source>
</evidence>
<dbReference type="SUPFAM" id="SSF47072">
    <property type="entry name" value="Cysteine alpha-hairpin motif"/>
    <property type="match status" value="1"/>
</dbReference>
<dbReference type="AlphaFoldDB" id="A0AAD5TVS0"/>
<evidence type="ECO:0000256" key="1">
    <source>
        <dbReference type="ARBA" id="ARBA00004569"/>
    </source>
</evidence>
<evidence type="ECO:0000256" key="6">
    <source>
        <dbReference type="ARBA" id="ARBA00023157"/>
    </source>
</evidence>
<dbReference type="PANTHER" id="PTHR16719">
    <property type="entry name" value="CYTOCHROME C OXIDASE COPPER CHAPERONE"/>
    <property type="match status" value="1"/>
</dbReference>
<evidence type="ECO:0008006" key="12">
    <source>
        <dbReference type="Google" id="ProtNLM"/>
    </source>
</evidence>
<comment type="similarity">
    <text evidence="2">Belongs to the COX17 family.</text>
</comment>
<keyword evidence="5" id="KW-0496">Mitochondrion</keyword>
<feature type="binding site" evidence="8">
    <location>
        <position position="45"/>
    </location>
    <ligand>
        <name>Cu cation</name>
        <dbReference type="ChEBI" id="CHEBI:23378"/>
    </ligand>
</feature>
<keyword evidence="6" id="KW-1015">Disulfide bond</keyword>
<evidence type="ECO:0000256" key="3">
    <source>
        <dbReference type="ARBA" id="ARBA00022723"/>
    </source>
</evidence>
<evidence type="ECO:0000313" key="10">
    <source>
        <dbReference type="EMBL" id="KAJ3184641.1"/>
    </source>
</evidence>
<dbReference type="InterPro" id="IPR009069">
    <property type="entry name" value="Cys_alpha_HP_mot_SF"/>
</dbReference>
<feature type="region of interest" description="Disordered" evidence="9">
    <location>
        <begin position="1"/>
        <end position="23"/>
    </location>
</feature>
<dbReference type="GO" id="GO:0033617">
    <property type="term" value="P:mitochondrial respiratory chain complex IV assembly"/>
    <property type="evidence" value="ECO:0007669"/>
    <property type="project" value="TreeGrafter"/>
</dbReference>
<dbReference type="EMBL" id="JADGJQ010000003">
    <property type="protein sequence ID" value="KAJ3184641.1"/>
    <property type="molecule type" value="Genomic_DNA"/>
</dbReference>
<sequence>MGASDSKPTSQSPSLPTPTPAAAVAAAVTPADQSATAAKAKCKPCCACPDTRKARDECVFDNGEEKCADLIKAHQDCMRAQGFNI</sequence>
<dbReference type="GO" id="GO:0005507">
    <property type="term" value="F:copper ion binding"/>
    <property type="evidence" value="ECO:0007669"/>
    <property type="project" value="InterPro"/>
</dbReference>
<evidence type="ECO:0000256" key="4">
    <source>
        <dbReference type="ARBA" id="ARBA00023008"/>
    </source>
</evidence>
<accession>A0AAD5TVS0</accession>